<dbReference type="GO" id="GO:0005506">
    <property type="term" value="F:iron ion binding"/>
    <property type="evidence" value="ECO:0007669"/>
    <property type="project" value="InterPro"/>
</dbReference>
<feature type="domain" description="FAD-binding PCMH-type" evidence="7">
    <location>
        <begin position="187"/>
        <end position="360"/>
    </location>
</feature>
<dbReference type="GO" id="GO:0004854">
    <property type="term" value="F:xanthine dehydrogenase activity"/>
    <property type="evidence" value="ECO:0007669"/>
    <property type="project" value="UniProtKB-EC"/>
</dbReference>
<dbReference type="NCBIfam" id="TIGR02963">
    <property type="entry name" value="xanthine_xdhA"/>
    <property type="match status" value="1"/>
</dbReference>
<dbReference type="InterPro" id="IPR006058">
    <property type="entry name" value="2Fe2S_fd_BS"/>
</dbReference>
<dbReference type="InterPro" id="IPR016169">
    <property type="entry name" value="FAD-bd_PCMH_sub2"/>
</dbReference>
<name>A0A7C5R139_9PROT</name>
<dbReference type="InterPro" id="IPR002888">
    <property type="entry name" value="2Fe-2S-bd"/>
</dbReference>
<dbReference type="InterPro" id="IPR036683">
    <property type="entry name" value="CO_DH_flav_C_dom_sf"/>
</dbReference>
<organism evidence="8">
    <name type="scientific">Hellea balneolensis</name>
    <dbReference type="NCBI Taxonomy" id="287478"/>
    <lineage>
        <taxon>Bacteria</taxon>
        <taxon>Pseudomonadati</taxon>
        <taxon>Pseudomonadota</taxon>
        <taxon>Alphaproteobacteria</taxon>
        <taxon>Maricaulales</taxon>
        <taxon>Robiginitomaculaceae</taxon>
        <taxon>Hellea</taxon>
    </lineage>
</organism>
<dbReference type="InterPro" id="IPR005107">
    <property type="entry name" value="CO_DH_flav_C"/>
</dbReference>
<dbReference type="SUPFAM" id="SSF47741">
    <property type="entry name" value="CO dehydrogenase ISP C-domain like"/>
    <property type="match status" value="1"/>
</dbReference>
<evidence type="ECO:0000259" key="6">
    <source>
        <dbReference type="PROSITE" id="PS51085"/>
    </source>
</evidence>
<dbReference type="GO" id="GO:0051537">
    <property type="term" value="F:2 iron, 2 sulfur cluster binding"/>
    <property type="evidence" value="ECO:0007669"/>
    <property type="project" value="InterPro"/>
</dbReference>
<dbReference type="GO" id="GO:0071949">
    <property type="term" value="F:FAD binding"/>
    <property type="evidence" value="ECO:0007669"/>
    <property type="project" value="InterPro"/>
</dbReference>
<dbReference type="Gene3D" id="3.30.43.10">
    <property type="entry name" value="Uridine Diphospho-n-acetylenolpyruvylglucosamine Reductase, domain 2"/>
    <property type="match status" value="1"/>
</dbReference>
<evidence type="ECO:0000259" key="7">
    <source>
        <dbReference type="PROSITE" id="PS51387"/>
    </source>
</evidence>
<dbReference type="InterPro" id="IPR036884">
    <property type="entry name" value="2Fe-2S-bd_dom_sf"/>
</dbReference>
<dbReference type="Pfam" id="PF00111">
    <property type="entry name" value="Fer2"/>
    <property type="match status" value="1"/>
</dbReference>
<dbReference type="InterPro" id="IPR014307">
    <property type="entry name" value="Xanthine_DH_ssu"/>
</dbReference>
<keyword evidence="2" id="KW-0479">Metal-binding</keyword>
<reference evidence="8" key="1">
    <citation type="journal article" date="2020" name="mSystems">
        <title>Genome- and Community-Level Interaction Insights into Carbon Utilization and Element Cycling Functions of Hydrothermarchaeota in Hydrothermal Sediment.</title>
        <authorList>
            <person name="Zhou Z."/>
            <person name="Liu Y."/>
            <person name="Xu W."/>
            <person name="Pan J."/>
            <person name="Luo Z.H."/>
            <person name="Li M."/>
        </authorList>
    </citation>
    <scope>NUCLEOTIDE SEQUENCE [LARGE SCALE GENOMIC DNA]</scope>
    <source>
        <strain evidence="8">HyVt-485</strain>
    </source>
</reference>
<evidence type="ECO:0000256" key="3">
    <source>
        <dbReference type="ARBA" id="ARBA00022827"/>
    </source>
</evidence>
<dbReference type="Gene3D" id="1.10.150.120">
    <property type="entry name" value="[2Fe-2S]-binding domain"/>
    <property type="match status" value="1"/>
</dbReference>
<dbReference type="InterPro" id="IPR016166">
    <property type="entry name" value="FAD-bd_PCMH"/>
</dbReference>
<accession>A0A7C5R139</accession>
<keyword evidence="1" id="KW-0285">Flavoprotein</keyword>
<dbReference type="Gene3D" id="3.10.20.30">
    <property type="match status" value="1"/>
</dbReference>
<dbReference type="Pfam" id="PF00941">
    <property type="entry name" value="FAD_binding_5"/>
    <property type="match status" value="1"/>
</dbReference>
<dbReference type="PROSITE" id="PS00197">
    <property type="entry name" value="2FE2S_FER_1"/>
    <property type="match status" value="1"/>
</dbReference>
<dbReference type="Gene3D" id="3.30.465.10">
    <property type="match status" value="1"/>
</dbReference>
<dbReference type="InterPro" id="IPR036318">
    <property type="entry name" value="FAD-bd_PCMH-like_sf"/>
</dbReference>
<dbReference type="PANTHER" id="PTHR45444">
    <property type="entry name" value="XANTHINE DEHYDROGENASE"/>
    <property type="match status" value="1"/>
</dbReference>
<gene>
    <name evidence="8" type="primary">xdhA</name>
    <name evidence="8" type="ORF">ENJ42_06695</name>
</gene>
<comment type="caution">
    <text evidence="8">The sequence shown here is derived from an EMBL/GenBank/DDBJ whole genome shotgun (WGS) entry which is preliminary data.</text>
</comment>
<dbReference type="AlphaFoldDB" id="A0A7C5R139"/>
<feature type="domain" description="2Fe-2S ferredoxin-type" evidence="6">
    <location>
        <begin position="3"/>
        <end position="88"/>
    </location>
</feature>
<evidence type="ECO:0000256" key="1">
    <source>
        <dbReference type="ARBA" id="ARBA00022630"/>
    </source>
</evidence>
<dbReference type="Gene3D" id="3.30.390.50">
    <property type="entry name" value="CO dehydrogenase flavoprotein, C-terminal domain"/>
    <property type="match status" value="1"/>
</dbReference>
<evidence type="ECO:0000313" key="8">
    <source>
        <dbReference type="EMBL" id="HHL43283.1"/>
    </source>
</evidence>
<dbReference type="EC" id="1.17.1.4" evidence="8"/>
<dbReference type="Pfam" id="PF03450">
    <property type="entry name" value="CO_deh_flav_C"/>
    <property type="match status" value="1"/>
</dbReference>
<dbReference type="PANTHER" id="PTHR45444:SF3">
    <property type="entry name" value="XANTHINE DEHYDROGENASE"/>
    <property type="match status" value="1"/>
</dbReference>
<evidence type="ECO:0000256" key="4">
    <source>
        <dbReference type="ARBA" id="ARBA00023002"/>
    </source>
</evidence>
<dbReference type="SUPFAM" id="SSF54292">
    <property type="entry name" value="2Fe-2S ferredoxin-like"/>
    <property type="match status" value="1"/>
</dbReference>
<dbReference type="InterPro" id="IPR016167">
    <property type="entry name" value="FAD-bd_PCMH_sub1"/>
</dbReference>
<dbReference type="SUPFAM" id="SSF56176">
    <property type="entry name" value="FAD-binding/transporter-associated domain-like"/>
    <property type="match status" value="1"/>
</dbReference>
<dbReference type="CDD" id="cd00207">
    <property type="entry name" value="fer2"/>
    <property type="match status" value="1"/>
</dbReference>
<dbReference type="SUPFAM" id="SSF55447">
    <property type="entry name" value="CO dehydrogenase flavoprotein C-terminal domain-like"/>
    <property type="match status" value="1"/>
</dbReference>
<dbReference type="Pfam" id="PF01799">
    <property type="entry name" value="Fer2_2"/>
    <property type="match status" value="1"/>
</dbReference>
<protein>
    <submittedName>
        <fullName evidence="8">Xanthine dehydrogenase small subunit</fullName>
        <ecNumber evidence="8">1.17.1.4</ecNumber>
    </submittedName>
</protein>
<evidence type="ECO:0000256" key="5">
    <source>
        <dbReference type="ARBA" id="ARBA00023004"/>
    </source>
</evidence>
<dbReference type="Proteomes" id="UP000885830">
    <property type="component" value="Unassembled WGS sequence"/>
</dbReference>
<dbReference type="EMBL" id="DRMJ01000345">
    <property type="protein sequence ID" value="HHL43283.1"/>
    <property type="molecule type" value="Genomic_DNA"/>
</dbReference>
<keyword evidence="5" id="KW-0408">Iron</keyword>
<dbReference type="InterPro" id="IPR002346">
    <property type="entry name" value="Mopterin_DH_FAD-bd"/>
</dbReference>
<evidence type="ECO:0000256" key="2">
    <source>
        <dbReference type="ARBA" id="ARBA00022723"/>
    </source>
</evidence>
<dbReference type="InterPro" id="IPR016208">
    <property type="entry name" value="Ald_Oxase/xanthine_DH-like"/>
</dbReference>
<dbReference type="InterPro" id="IPR001041">
    <property type="entry name" value="2Fe-2S_ferredoxin-type"/>
</dbReference>
<dbReference type="PROSITE" id="PS51085">
    <property type="entry name" value="2FE2S_FER_2"/>
    <property type="match status" value="1"/>
</dbReference>
<dbReference type="InterPro" id="IPR036010">
    <property type="entry name" value="2Fe-2S_ferredoxin-like_sf"/>
</dbReference>
<sequence>MRDTIRFLYNGEVITEHHLDPTMNVLEYLRTRLGQTGTKEGCAEGDCGACTVVLGELEDGTLRYRAINACIVFVPVLDGKELITTESLGTPDAPHPIQKALAENHGSQCGFCTPGFVMSLYALGQSDQPPTRENVNEALAGNLCRCTGYGPIIDTAMTMAPTRATHKHIDTLKALQSDETVHLRANIHGDEKQIFIPKTEAELARLLSECPDAVLLAGGTDIGLWVNKQHRVLPTVIYLGQISSLNKIRKTDTHIRIGAGVKYSDALPLLGQFYPDMDTVMRRIGSTQIRNLGTIGGNIANGSPIGDMPPLLIAAGAELTLASLQGQRTLALEDYFIDYGQQDLRTGEYVQSITIPKPGAQQEFFAYKISKRFEQDISAVCMAMSFDLVDGICENVRIAFGGMAATPKRASTTEQAL</sequence>
<keyword evidence="3" id="KW-0274">FAD</keyword>
<keyword evidence="4 8" id="KW-0560">Oxidoreductase</keyword>
<dbReference type="InterPro" id="IPR012675">
    <property type="entry name" value="Beta-grasp_dom_sf"/>
</dbReference>
<proteinExistence type="predicted"/>
<feature type="non-terminal residue" evidence="8">
    <location>
        <position position="417"/>
    </location>
</feature>
<dbReference type="PROSITE" id="PS51387">
    <property type="entry name" value="FAD_PCMH"/>
    <property type="match status" value="1"/>
</dbReference>